<dbReference type="FunFam" id="3.40.470.10:FF:000001">
    <property type="entry name" value="Uracil-DNA glycosylase"/>
    <property type="match status" value="1"/>
</dbReference>
<gene>
    <name evidence="12" type="ORF">Plil01_001653700</name>
</gene>
<proteinExistence type="inferred from homology"/>
<dbReference type="InterPro" id="IPR018085">
    <property type="entry name" value="Ura-DNA_Glyclase_AS"/>
</dbReference>
<dbReference type="PANTHER" id="PTHR11264">
    <property type="entry name" value="URACIL-DNA GLYCOSYLASE"/>
    <property type="match status" value="1"/>
</dbReference>
<feature type="compositionally biased region" description="Basic and acidic residues" evidence="10">
    <location>
        <begin position="52"/>
        <end position="76"/>
    </location>
</feature>
<evidence type="ECO:0000256" key="7">
    <source>
        <dbReference type="HAMAP-Rule" id="MF_03166"/>
    </source>
</evidence>
<feature type="region of interest" description="Disordered" evidence="10">
    <location>
        <begin position="1"/>
        <end position="85"/>
    </location>
</feature>
<keyword evidence="7" id="KW-0496">Mitochondrion</keyword>
<dbReference type="AlphaFoldDB" id="A0A9W7CT31"/>
<dbReference type="Pfam" id="PF03167">
    <property type="entry name" value="UDG"/>
    <property type="match status" value="1"/>
</dbReference>
<dbReference type="CDD" id="cd10027">
    <property type="entry name" value="UDG-F1-like"/>
    <property type="match status" value="1"/>
</dbReference>
<dbReference type="Proteomes" id="UP001165083">
    <property type="component" value="Unassembled WGS sequence"/>
</dbReference>
<dbReference type="InterPro" id="IPR036895">
    <property type="entry name" value="Uracil-DNA_glycosylase-like_sf"/>
</dbReference>
<dbReference type="NCBIfam" id="NF003588">
    <property type="entry name" value="PRK05254.1-1"/>
    <property type="match status" value="1"/>
</dbReference>
<feature type="active site" description="Proton acceptor" evidence="7 8">
    <location>
        <position position="166"/>
    </location>
</feature>
<evidence type="ECO:0000256" key="3">
    <source>
        <dbReference type="ARBA" id="ARBA00012030"/>
    </source>
</evidence>
<evidence type="ECO:0000259" key="11">
    <source>
        <dbReference type="SMART" id="SM00986"/>
    </source>
</evidence>
<keyword evidence="13" id="KW-1185">Reference proteome</keyword>
<dbReference type="NCBIfam" id="NF003591">
    <property type="entry name" value="PRK05254.1-4"/>
    <property type="match status" value="1"/>
</dbReference>
<dbReference type="NCBIfam" id="TIGR00628">
    <property type="entry name" value="ung"/>
    <property type="match status" value="1"/>
</dbReference>
<organism evidence="12 13">
    <name type="scientific">Phytophthora lilii</name>
    <dbReference type="NCBI Taxonomy" id="2077276"/>
    <lineage>
        <taxon>Eukaryota</taxon>
        <taxon>Sar</taxon>
        <taxon>Stramenopiles</taxon>
        <taxon>Oomycota</taxon>
        <taxon>Peronosporomycetes</taxon>
        <taxon>Peronosporales</taxon>
        <taxon>Peronosporaceae</taxon>
        <taxon>Phytophthora</taxon>
    </lineage>
</organism>
<dbReference type="EMBL" id="BSXW01002036">
    <property type="protein sequence ID" value="GMF40558.1"/>
    <property type="molecule type" value="Genomic_DNA"/>
</dbReference>
<evidence type="ECO:0000313" key="12">
    <source>
        <dbReference type="EMBL" id="GMF40558.1"/>
    </source>
</evidence>
<dbReference type="GO" id="GO:0004844">
    <property type="term" value="F:uracil DNA N-glycosylase activity"/>
    <property type="evidence" value="ECO:0007669"/>
    <property type="project" value="UniProtKB-UniRule"/>
</dbReference>
<keyword evidence="4 7" id="KW-0227">DNA damage</keyword>
<dbReference type="OrthoDB" id="10031947at2759"/>
<comment type="catalytic activity">
    <reaction evidence="1 7 9">
        <text>Hydrolyzes single-stranded DNA or mismatched double-stranded DNA and polynucleotides, releasing free uracil.</text>
        <dbReference type="EC" id="3.2.2.27"/>
    </reaction>
</comment>
<dbReference type="EC" id="3.2.2.27" evidence="3 7"/>
<evidence type="ECO:0000256" key="1">
    <source>
        <dbReference type="ARBA" id="ARBA00001400"/>
    </source>
</evidence>
<dbReference type="SMART" id="SM00986">
    <property type="entry name" value="UDG"/>
    <property type="match status" value="1"/>
</dbReference>
<dbReference type="InterPro" id="IPR005122">
    <property type="entry name" value="Uracil-DNA_glycosylase-like"/>
</dbReference>
<sequence>MAGATRDIRSFFGTQPPAKKRRTTQEGAKTAEPKAADAAETSTGAEVTAADEQEKQGEELAEQDKAQGEQRNKEQADGEADEQAETLPVTSFAGMQNTSQLRSLMHQSWFAVLQKELARGSFQALTRFLQGEESRKKTIYPPPTDVFAALRDCAFSDLKVVILGQDPYHGPQQAHGLSFSVRHGVPPPPSLKNIFKEAMNDVGIARPTHGCLSCWSRQGVLLLNTVLTVRRGEPNSHKKRGWEQFTDAVISKVNKAASNVVFLLWGKPAQEKGALIDTKRHLVVRSSHPSPLGATKTNAPFIGSKCFSRANSYLKEHGKEPIDWSVQ</sequence>
<dbReference type="SMART" id="SM00987">
    <property type="entry name" value="UreE_C"/>
    <property type="match status" value="1"/>
</dbReference>
<dbReference type="Gene3D" id="3.40.470.10">
    <property type="entry name" value="Uracil-DNA glycosylase-like domain"/>
    <property type="match status" value="1"/>
</dbReference>
<dbReference type="PANTHER" id="PTHR11264:SF0">
    <property type="entry name" value="URACIL-DNA GLYCOSYLASE"/>
    <property type="match status" value="1"/>
</dbReference>
<keyword evidence="5 7" id="KW-0378">Hydrolase</keyword>
<comment type="caution">
    <text evidence="12">The sequence shown here is derived from an EMBL/GenBank/DDBJ whole genome shotgun (WGS) entry which is preliminary data.</text>
</comment>
<reference evidence="12" key="1">
    <citation type="submission" date="2023-04" db="EMBL/GenBank/DDBJ databases">
        <title>Phytophthora lilii NBRC 32176.</title>
        <authorList>
            <person name="Ichikawa N."/>
            <person name="Sato H."/>
            <person name="Tonouchi N."/>
        </authorList>
    </citation>
    <scope>NUCLEOTIDE SEQUENCE</scope>
    <source>
        <strain evidence="12">NBRC 32176</strain>
    </source>
</reference>
<comment type="similarity">
    <text evidence="2 7 9">Belongs to the uracil-DNA glycosylase (UDG) superfamily. UNG family.</text>
</comment>
<evidence type="ECO:0000256" key="5">
    <source>
        <dbReference type="ARBA" id="ARBA00022801"/>
    </source>
</evidence>
<keyword evidence="7" id="KW-0539">Nucleus</keyword>
<evidence type="ECO:0000256" key="9">
    <source>
        <dbReference type="RuleBase" id="RU003780"/>
    </source>
</evidence>
<dbReference type="GO" id="GO:0097510">
    <property type="term" value="P:base-excision repair, AP site formation via deaminated base removal"/>
    <property type="evidence" value="ECO:0007669"/>
    <property type="project" value="TreeGrafter"/>
</dbReference>
<keyword evidence="6 7" id="KW-0234">DNA repair</keyword>
<dbReference type="PROSITE" id="PS00130">
    <property type="entry name" value="U_DNA_GLYCOSYLASE"/>
    <property type="match status" value="1"/>
</dbReference>
<name>A0A9W7CT31_9STRA</name>
<evidence type="ECO:0000256" key="10">
    <source>
        <dbReference type="SAM" id="MobiDB-lite"/>
    </source>
</evidence>
<dbReference type="InterPro" id="IPR002043">
    <property type="entry name" value="UDG_fam1"/>
</dbReference>
<evidence type="ECO:0000256" key="2">
    <source>
        <dbReference type="ARBA" id="ARBA00008184"/>
    </source>
</evidence>
<dbReference type="HAMAP" id="MF_00148">
    <property type="entry name" value="UDG"/>
    <property type="match status" value="1"/>
</dbReference>
<comment type="subcellular location">
    <subcellularLocation>
        <location evidence="7">Mitochondrion</location>
    </subcellularLocation>
    <subcellularLocation>
        <location evidence="7">Nucleus</location>
    </subcellularLocation>
</comment>
<evidence type="ECO:0000313" key="13">
    <source>
        <dbReference type="Proteomes" id="UP001165083"/>
    </source>
</evidence>
<dbReference type="GO" id="GO:0005739">
    <property type="term" value="C:mitochondrion"/>
    <property type="evidence" value="ECO:0007669"/>
    <property type="project" value="UniProtKB-SubCell"/>
</dbReference>
<feature type="domain" description="Uracil-DNA glycosylase-like" evidence="11">
    <location>
        <begin position="151"/>
        <end position="314"/>
    </location>
</feature>
<dbReference type="GO" id="GO:0005634">
    <property type="term" value="C:nucleus"/>
    <property type="evidence" value="ECO:0007669"/>
    <property type="project" value="UniProtKB-SubCell"/>
</dbReference>
<dbReference type="SUPFAM" id="SSF52141">
    <property type="entry name" value="Uracil-DNA glycosylase-like"/>
    <property type="match status" value="1"/>
</dbReference>
<dbReference type="NCBIfam" id="NF003589">
    <property type="entry name" value="PRK05254.1-2"/>
    <property type="match status" value="1"/>
</dbReference>
<evidence type="ECO:0000256" key="4">
    <source>
        <dbReference type="ARBA" id="ARBA00022763"/>
    </source>
</evidence>
<protein>
    <recommendedName>
        <fullName evidence="3 7">Uracil-DNA glycosylase</fullName>
        <shortName evidence="7">UDG</shortName>
        <ecNumber evidence="3 7">3.2.2.27</ecNumber>
    </recommendedName>
</protein>
<evidence type="ECO:0000256" key="8">
    <source>
        <dbReference type="PROSITE-ProRule" id="PRU10072"/>
    </source>
</evidence>
<comment type="function">
    <text evidence="7 9">Excises uracil residues from the DNA which can arise as a result of misincorporation of dUMP residues by DNA polymerase or due to deamination of cytosine.</text>
</comment>
<accession>A0A9W7CT31</accession>
<evidence type="ECO:0000256" key="6">
    <source>
        <dbReference type="ARBA" id="ARBA00023204"/>
    </source>
</evidence>
<dbReference type="NCBIfam" id="NF003592">
    <property type="entry name" value="PRK05254.1-5"/>
    <property type="match status" value="1"/>
</dbReference>